<reference evidence="3" key="1">
    <citation type="journal article" date="2019" name="Int. J. Syst. Evol. Microbiol.">
        <title>The Global Catalogue of Microorganisms (GCM) 10K type strain sequencing project: providing services to taxonomists for standard genome sequencing and annotation.</title>
        <authorList>
            <consortium name="The Broad Institute Genomics Platform"/>
            <consortium name="The Broad Institute Genome Sequencing Center for Infectious Disease"/>
            <person name="Wu L."/>
            <person name="Ma J."/>
        </authorList>
    </citation>
    <scope>NUCLEOTIDE SEQUENCE [LARGE SCALE GENOMIC DNA]</scope>
    <source>
        <strain evidence="3">CGMCC 1.16225</strain>
    </source>
</reference>
<dbReference type="InterPro" id="IPR006064">
    <property type="entry name" value="Glycosidase"/>
</dbReference>
<dbReference type="RefSeq" id="WP_379101930.1">
    <property type="nucleotide sequence ID" value="NZ_JBHUGZ010000016.1"/>
</dbReference>
<accession>A0ABW4UGC2</accession>
<protein>
    <submittedName>
        <fullName evidence="2">RolB family protein</fullName>
    </submittedName>
</protein>
<organism evidence="2 3">
    <name type="scientific">Mesorhizobium newzealandense</name>
    <dbReference type="NCBI Taxonomy" id="1300302"/>
    <lineage>
        <taxon>Bacteria</taxon>
        <taxon>Pseudomonadati</taxon>
        <taxon>Pseudomonadota</taxon>
        <taxon>Alphaproteobacteria</taxon>
        <taxon>Hyphomicrobiales</taxon>
        <taxon>Phyllobacteriaceae</taxon>
        <taxon>Mesorhizobium</taxon>
    </lineage>
</organism>
<gene>
    <name evidence="2" type="ORF">ACFSOZ_24000</name>
</gene>
<evidence type="ECO:0000313" key="2">
    <source>
        <dbReference type="EMBL" id="MFD1985542.1"/>
    </source>
</evidence>
<feature type="domain" description="Cytokinin glycosidase" evidence="1">
    <location>
        <begin position="8"/>
        <end position="187"/>
    </location>
</feature>
<name>A0ABW4UGC2_9HYPH</name>
<dbReference type="EMBL" id="JBHUGZ010000016">
    <property type="protein sequence ID" value="MFD1985542.1"/>
    <property type="molecule type" value="Genomic_DNA"/>
</dbReference>
<evidence type="ECO:0000313" key="3">
    <source>
        <dbReference type="Proteomes" id="UP001597405"/>
    </source>
</evidence>
<keyword evidence="3" id="KW-1185">Reference proteome</keyword>
<proteinExistence type="predicted"/>
<dbReference type="Pfam" id="PF02027">
    <property type="entry name" value="RolB_RolC"/>
    <property type="match status" value="1"/>
</dbReference>
<comment type="caution">
    <text evidence="2">The sequence shown here is derived from an EMBL/GenBank/DDBJ whole genome shotgun (WGS) entry which is preliminary data.</text>
</comment>
<evidence type="ECO:0000259" key="1">
    <source>
        <dbReference type="Pfam" id="PF02027"/>
    </source>
</evidence>
<dbReference type="Proteomes" id="UP001597405">
    <property type="component" value="Unassembled WGS sequence"/>
</dbReference>
<sequence>MAGNYPIYERPQFDSVCLTGMTGDKLCKGLKKAVKGYRKHLQKRVQRAQVKWVAAARAYEQATGRPPRNFGAFETEPCMTESPLDGTNEAIDVDALSVDAPDPPLLYVYLPSDLAQSCVTDRSFAAVPTKYCPGVVIAMNCRPYDAVITARSISGKYHGRLCTNVEREDMQYFLAIVQTDRFSFQDNEVWTRDTTRGRFDIVAHGQMTWPPPIPATDWPSASGWDD</sequence>